<keyword evidence="5" id="KW-1185">Reference proteome</keyword>
<name>A0A939BVQ8_9BACL</name>
<dbReference type="PANTHER" id="PTHR35561">
    <property type="entry name" value="RNA 2',3'-CYCLIC PHOSPHODIESTERASE"/>
    <property type="match status" value="1"/>
</dbReference>
<dbReference type="InterPro" id="IPR014051">
    <property type="entry name" value="Phosphoesterase_HXTX"/>
</dbReference>
<gene>
    <name evidence="4" type="ORF">JOD01_002568</name>
</gene>
<comment type="similarity">
    <text evidence="2">Belongs to the 2H phosphoesterase superfamily. ThpR family.</text>
</comment>
<dbReference type="RefSeq" id="WP_204518693.1">
    <property type="nucleotide sequence ID" value="NZ_BAABIN010000005.1"/>
</dbReference>
<feature type="short sequence motif" description="HXTX 2" evidence="2">
    <location>
        <begin position="128"/>
        <end position="131"/>
    </location>
</feature>
<reference evidence="4" key="1">
    <citation type="submission" date="2021-01" db="EMBL/GenBank/DDBJ databases">
        <title>Genomic Encyclopedia of Type Strains, Phase IV (KMG-IV): sequencing the most valuable type-strain genomes for metagenomic binning, comparative biology and taxonomic classification.</title>
        <authorList>
            <person name="Goeker M."/>
        </authorList>
    </citation>
    <scope>NUCLEOTIDE SEQUENCE</scope>
    <source>
        <strain evidence="4">DSM 25523</strain>
    </source>
</reference>
<evidence type="ECO:0000313" key="5">
    <source>
        <dbReference type="Proteomes" id="UP000717624"/>
    </source>
</evidence>
<dbReference type="NCBIfam" id="TIGR02258">
    <property type="entry name" value="2_5_ligase"/>
    <property type="match status" value="1"/>
</dbReference>
<evidence type="ECO:0000259" key="3">
    <source>
        <dbReference type="Pfam" id="PF02834"/>
    </source>
</evidence>
<protein>
    <recommendedName>
        <fullName evidence="2">RNA 2',3'-cyclic phosphodiesterase</fullName>
        <shortName evidence="2">RNA 2',3'-CPDase</shortName>
        <ecNumber evidence="2">3.1.4.58</ecNumber>
    </recommendedName>
</protein>
<dbReference type="GO" id="GO:0008664">
    <property type="term" value="F:RNA 2',3'-cyclic 3'-phosphodiesterase activity"/>
    <property type="evidence" value="ECO:0007669"/>
    <property type="project" value="UniProtKB-EC"/>
</dbReference>
<dbReference type="HAMAP" id="MF_01940">
    <property type="entry name" value="RNA_CPDase"/>
    <property type="match status" value="1"/>
</dbReference>
<dbReference type="InterPro" id="IPR009097">
    <property type="entry name" value="Cyclic_Pdiesterase"/>
</dbReference>
<sequence length="192" mass="22040">MRLFVALDIPESAVAFIAGIQQQVKQEIRAQRWQPLHNLHLTLHFLGEVDETLLPELIHDLDLVSAIIKPFSLQVGHLGAFPHAERPRVLWIGLRGYLRALEQLHTLLGKRFELHQEVSFDRRTYQPHITLARGPRTDGEKLPLAEWNQRLLGEATLPHWEVRQVHLFQSELRPEGAVHTILHSATLSGEDK</sequence>
<dbReference type="GO" id="GO:0004113">
    <property type="term" value="F:2',3'-cyclic-nucleotide 3'-phosphodiesterase activity"/>
    <property type="evidence" value="ECO:0007669"/>
    <property type="project" value="InterPro"/>
</dbReference>
<dbReference type="InterPro" id="IPR004175">
    <property type="entry name" value="RNA_CPDase"/>
</dbReference>
<comment type="function">
    <text evidence="2">Hydrolyzes RNA 2',3'-cyclic phosphodiester to an RNA 2'-phosphomonoester.</text>
</comment>
<dbReference type="Proteomes" id="UP000717624">
    <property type="component" value="Unassembled WGS sequence"/>
</dbReference>
<accession>A0A939BVQ8</accession>
<evidence type="ECO:0000256" key="1">
    <source>
        <dbReference type="ARBA" id="ARBA00022801"/>
    </source>
</evidence>
<keyword evidence="4" id="KW-0436">Ligase</keyword>
<proteinExistence type="inferred from homology"/>
<dbReference type="GO" id="GO:0016874">
    <property type="term" value="F:ligase activity"/>
    <property type="evidence" value="ECO:0007669"/>
    <property type="project" value="UniProtKB-KW"/>
</dbReference>
<dbReference type="Gene3D" id="3.90.1140.10">
    <property type="entry name" value="Cyclic phosphodiesterase"/>
    <property type="match status" value="1"/>
</dbReference>
<feature type="active site" description="Proton acceptor" evidence="2">
    <location>
        <position position="128"/>
    </location>
</feature>
<comment type="caution">
    <text evidence="4">The sequence shown here is derived from an EMBL/GenBank/DDBJ whole genome shotgun (WGS) entry which is preliminary data.</text>
</comment>
<organism evidence="4 5">
    <name type="scientific">Brevibacillus fulvus</name>
    <dbReference type="NCBI Taxonomy" id="1125967"/>
    <lineage>
        <taxon>Bacteria</taxon>
        <taxon>Bacillati</taxon>
        <taxon>Bacillota</taxon>
        <taxon>Bacilli</taxon>
        <taxon>Bacillales</taxon>
        <taxon>Paenibacillaceae</taxon>
        <taxon>Brevibacillus</taxon>
    </lineage>
</organism>
<dbReference type="PANTHER" id="PTHR35561:SF1">
    <property type="entry name" value="RNA 2',3'-CYCLIC PHOSPHODIESTERASE"/>
    <property type="match status" value="1"/>
</dbReference>
<evidence type="ECO:0000256" key="2">
    <source>
        <dbReference type="HAMAP-Rule" id="MF_01940"/>
    </source>
</evidence>
<keyword evidence="1 2" id="KW-0378">Hydrolase</keyword>
<feature type="domain" description="Phosphoesterase HXTX" evidence="3">
    <location>
        <begin position="8"/>
        <end position="91"/>
    </location>
</feature>
<dbReference type="SUPFAM" id="SSF55144">
    <property type="entry name" value="LigT-like"/>
    <property type="match status" value="1"/>
</dbReference>
<dbReference type="AlphaFoldDB" id="A0A939BVQ8"/>
<feature type="active site" description="Proton donor" evidence="2">
    <location>
        <position position="40"/>
    </location>
</feature>
<dbReference type="Pfam" id="PF02834">
    <property type="entry name" value="LigT_PEase"/>
    <property type="match status" value="2"/>
</dbReference>
<evidence type="ECO:0000313" key="4">
    <source>
        <dbReference type="EMBL" id="MBM7590956.1"/>
    </source>
</evidence>
<dbReference type="EC" id="3.1.4.58" evidence="2"/>
<comment type="catalytic activity">
    <reaction evidence="2">
        <text>a 3'-end 2',3'-cyclophospho-ribonucleotide-RNA + H2O = a 3'-end 2'-phospho-ribonucleotide-RNA + H(+)</text>
        <dbReference type="Rhea" id="RHEA:11828"/>
        <dbReference type="Rhea" id="RHEA-COMP:10464"/>
        <dbReference type="Rhea" id="RHEA-COMP:17353"/>
        <dbReference type="ChEBI" id="CHEBI:15377"/>
        <dbReference type="ChEBI" id="CHEBI:15378"/>
        <dbReference type="ChEBI" id="CHEBI:83064"/>
        <dbReference type="ChEBI" id="CHEBI:173113"/>
        <dbReference type="EC" id="3.1.4.58"/>
    </reaction>
</comment>
<dbReference type="EMBL" id="JAFBEB010000008">
    <property type="protein sequence ID" value="MBM7590956.1"/>
    <property type="molecule type" value="Genomic_DNA"/>
</dbReference>
<feature type="short sequence motif" description="HXTX 1" evidence="2">
    <location>
        <begin position="40"/>
        <end position="43"/>
    </location>
</feature>
<feature type="domain" description="Phosphoesterase HXTX" evidence="3">
    <location>
        <begin position="114"/>
        <end position="176"/>
    </location>
</feature>